<reference evidence="11" key="2">
    <citation type="submission" date="2024-06" db="EMBL/GenBank/DDBJ databases">
        <authorList>
            <person name="Plum-Jensen L.E."/>
            <person name="Schramm A."/>
            <person name="Marshall I.P.G."/>
        </authorList>
    </citation>
    <scope>NUCLEOTIDE SEQUENCE</scope>
    <source>
        <strain evidence="11">Rat1</strain>
    </source>
</reference>
<evidence type="ECO:0000256" key="4">
    <source>
        <dbReference type="ARBA" id="ARBA00022679"/>
    </source>
</evidence>
<dbReference type="EMBL" id="CP159373">
    <property type="protein sequence ID" value="XCN73301.1"/>
    <property type="molecule type" value="Genomic_DNA"/>
</dbReference>
<evidence type="ECO:0000259" key="9">
    <source>
        <dbReference type="PROSITE" id="PS50112"/>
    </source>
</evidence>
<dbReference type="PRINTS" id="PR00344">
    <property type="entry name" value="BCTRLSENSOR"/>
</dbReference>
<dbReference type="GO" id="GO:0005886">
    <property type="term" value="C:plasma membrane"/>
    <property type="evidence" value="ECO:0007669"/>
    <property type="project" value="TreeGrafter"/>
</dbReference>
<dbReference type="SUPFAM" id="SSF55874">
    <property type="entry name" value="ATPase domain of HSP90 chaperone/DNA topoisomerase II/histidine kinase"/>
    <property type="match status" value="1"/>
</dbReference>
<proteinExistence type="predicted"/>
<dbReference type="SMART" id="SM00387">
    <property type="entry name" value="HATPase_c"/>
    <property type="match status" value="1"/>
</dbReference>
<dbReference type="PANTHER" id="PTHR43047:SF72">
    <property type="entry name" value="OSMOSENSING HISTIDINE PROTEIN KINASE SLN1"/>
    <property type="match status" value="1"/>
</dbReference>
<feature type="modified residue" description="4-aspartylphosphate" evidence="6">
    <location>
        <position position="60"/>
    </location>
</feature>
<dbReference type="PROSITE" id="PS50109">
    <property type="entry name" value="HIS_KIN"/>
    <property type="match status" value="1"/>
</dbReference>
<dbReference type="SUPFAM" id="SSF55785">
    <property type="entry name" value="PYP-like sensor domain (PAS domain)"/>
    <property type="match status" value="2"/>
</dbReference>
<dbReference type="AlphaFoldDB" id="A0AAU8LVU9"/>
<feature type="domain" description="Response regulatory" evidence="8">
    <location>
        <begin position="661"/>
        <end position="779"/>
    </location>
</feature>
<dbReference type="InterPro" id="IPR000700">
    <property type="entry name" value="PAS-assoc_C"/>
</dbReference>
<dbReference type="PROSITE" id="PS50110">
    <property type="entry name" value="RESPONSE_REGULATORY"/>
    <property type="match status" value="2"/>
</dbReference>
<evidence type="ECO:0000259" key="8">
    <source>
        <dbReference type="PROSITE" id="PS50110"/>
    </source>
</evidence>
<evidence type="ECO:0000256" key="2">
    <source>
        <dbReference type="ARBA" id="ARBA00012438"/>
    </source>
</evidence>
<dbReference type="CDD" id="cd00156">
    <property type="entry name" value="REC"/>
    <property type="match status" value="1"/>
</dbReference>
<dbReference type="EC" id="2.7.13.3" evidence="2"/>
<dbReference type="InterPro" id="IPR011006">
    <property type="entry name" value="CheY-like_superfamily"/>
</dbReference>
<dbReference type="Pfam" id="PF02518">
    <property type="entry name" value="HATPase_c"/>
    <property type="match status" value="1"/>
</dbReference>
<dbReference type="SMART" id="SM00448">
    <property type="entry name" value="REC"/>
    <property type="match status" value="2"/>
</dbReference>
<dbReference type="PROSITE" id="PS50113">
    <property type="entry name" value="PAC"/>
    <property type="match status" value="2"/>
</dbReference>
<dbReference type="Pfam" id="PF00512">
    <property type="entry name" value="HisKA"/>
    <property type="match status" value="1"/>
</dbReference>
<dbReference type="GO" id="GO:0000155">
    <property type="term" value="F:phosphorelay sensor kinase activity"/>
    <property type="evidence" value="ECO:0007669"/>
    <property type="project" value="InterPro"/>
</dbReference>
<dbReference type="SUPFAM" id="SSF52172">
    <property type="entry name" value="CheY-like"/>
    <property type="match status" value="2"/>
</dbReference>
<evidence type="ECO:0000259" key="7">
    <source>
        <dbReference type="PROSITE" id="PS50109"/>
    </source>
</evidence>
<dbReference type="InterPro" id="IPR000014">
    <property type="entry name" value="PAS"/>
</dbReference>
<feature type="domain" description="PAC" evidence="10">
    <location>
        <begin position="339"/>
        <end position="391"/>
    </location>
</feature>
<keyword evidence="4" id="KW-0808">Transferase</keyword>
<dbReference type="PROSITE" id="PS50112">
    <property type="entry name" value="PAS"/>
    <property type="match status" value="2"/>
</dbReference>
<dbReference type="NCBIfam" id="TIGR00229">
    <property type="entry name" value="sensory_box"/>
    <property type="match status" value="2"/>
</dbReference>
<reference evidence="11" key="1">
    <citation type="journal article" date="2024" name="Syst. Appl. Microbiol.">
        <title>First single-strain enrichments of Electrothrix cable bacteria, description of E. aestuarii sp. nov. and E. rattekaaiensis sp. nov., and proposal of a cable bacteria taxonomy following the rules of the SeqCode.</title>
        <authorList>
            <person name="Plum-Jensen L.E."/>
            <person name="Schramm A."/>
            <person name="Marshall I.P.G."/>
        </authorList>
    </citation>
    <scope>NUCLEOTIDE SEQUENCE</scope>
    <source>
        <strain evidence="11">Rat1</strain>
    </source>
</reference>
<dbReference type="SMART" id="SM00086">
    <property type="entry name" value="PAC"/>
    <property type="match status" value="2"/>
</dbReference>
<name>A0AAU8LVU9_9BACT</name>
<dbReference type="CDD" id="cd00130">
    <property type="entry name" value="PAS"/>
    <property type="match status" value="2"/>
</dbReference>
<feature type="domain" description="Histidine kinase" evidence="7">
    <location>
        <begin position="402"/>
        <end position="631"/>
    </location>
</feature>
<dbReference type="InterPro" id="IPR003661">
    <property type="entry name" value="HisK_dim/P_dom"/>
</dbReference>
<dbReference type="Gene3D" id="1.10.287.130">
    <property type="match status" value="1"/>
</dbReference>
<comment type="catalytic activity">
    <reaction evidence="1">
        <text>ATP + protein L-histidine = ADP + protein N-phospho-L-histidine.</text>
        <dbReference type="EC" id="2.7.13.3"/>
    </reaction>
</comment>
<organism evidence="11">
    <name type="scientific">Candidatus Electrothrix aestuarii</name>
    <dbReference type="NCBI Taxonomy" id="3062594"/>
    <lineage>
        <taxon>Bacteria</taxon>
        <taxon>Pseudomonadati</taxon>
        <taxon>Thermodesulfobacteriota</taxon>
        <taxon>Desulfobulbia</taxon>
        <taxon>Desulfobulbales</taxon>
        <taxon>Desulfobulbaceae</taxon>
        <taxon>Candidatus Electrothrix</taxon>
    </lineage>
</organism>
<dbReference type="InterPro" id="IPR001610">
    <property type="entry name" value="PAC"/>
</dbReference>
<sequence length="875" mass="98526">MIAKKELKILLIEDNPDHADLFLANLELTVYSDAHVAHQWTLEEGRRQLRTNTFHLLFLDLSLKDSTISETLNQISSFGACCPVIVLTSLDDDQTILNIIRKGADDCLPKSELSDVLLERIIHFNLDRWQLKQELVQSREAYRDLYHGSPNMLASVDARTRRVLTCNQTFADVLGYTREDVVNREITDFYHPDCHPKFSKVFERFLQEGVVSNEELQLRKRDGRRIDVLLNVSAVRDHEGNILHTRSTWIDITEKKSAERQLHYMQCLNRLIIETIPDLLWLKDNDGVYLACNPRFAQLYDLTEKEIIGRTDSDLVDQEQADFFREHDKLAIDAGKTVMSEDWVTFASDGSKALLETTKTPLFFEDGAVAGVLAVAHDITDRYEAAKKAEAASRAKSAFLSSITHELRTPLNAILGYTQVLLRDSTLTEKQLNGVSTIHRAGEHLLLLINDILDSSKIESGRLELAEVEVHPISFLQSIKEIIELRAQEKGLIFRSIIEGDVPTSVLVDGLRLRQVLLNLLTNAVKFTEFGHCTLRVHGEAAENERVFLTFEVEDSGTGIALDDQKTIFEPFRQVGDRLHHGEGTGLGLSISSHLVELMGGELQVMSPLAREIEENEGPGSRFFFTLQVPILHDARGEDSAISQQIITGYISLDKPGKRQKILVVDDIASNRAVLRDILQAVGFVVHESEDGHEIVNVCQAVRPDLILIDLLMPGTDGLAAGLQIKNNKDLVHIPLIAISALMTERKGLQQQCFEHGFRDVIGKPCSVRKLLETLERHLPINLIYDEKKEGADPEDCIVPSPAVLDELATLVEMGDINGISQKITELCMKDAGRYAVFCSYLKKYFDEFQFTGLLNFIAASRSKKLCQEIKMQYS</sequence>
<evidence type="ECO:0000256" key="6">
    <source>
        <dbReference type="PROSITE-ProRule" id="PRU00169"/>
    </source>
</evidence>
<dbReference type="KEGG" id="eaj:Q3M24_00635"/>
<evidence type="ECO:0000259" key="10">
    <source>
        <dbReference type="PROSITE" id="PS50113"/>
    </source>
</evidence>
<dbReference type="InterPro" id="IPR036097">
    <property type="entry name" value="HisK_dim/P_sf"/>
</dbReference>
<dbReference type="GO" id="GO:0009927">
    <property type="term" value="F:histidine phosphotransfer kinase activity"/>
    <property type="evidence" value="ECO:0007669"/>
    <property type="project" value="TreeGrafter"/>
</dbReference>
<protein>
    <recommendedName>
        <fullName evidence="2">histidine kinase</fullName>
        <ecNumber evidence="2">2.7.13.3</ecNumber>
    </recommendedName>
</protein>
<feature type="domain" description="PAS" evidence="9">
    <location>
        <begin position="270"/>
        <end position="335"/>
    </location>
</feature>
<evidence type="ECO:0000256" key="1">
    <source>
        <dbReference type="ARBA" id="ARBA00000085"/>
    </source>
</evidence>
<dbReference type="Pfam" id="PF00072">
    <property type="entry name" value="Response_reg"/>
    <property type="match status" value="2"/>
</dbReference>
<accession>A0AAU8LVU9</accession>
<dbReference type="Gene3D" id="3.30.450.20">
    <property type="entry name" value="PAS domain"/>
    <property type="match status" value="2"/>
</dbReference>
<dbReference type="Gene3D" id="3.40.50.2300">
    <property type="match status" value="2"/>
</dbReference>
<dbReference type="InterPro" id="IPR004358">
    <property type="entry name" value="Sig_transdc_His_kin-like_C"/>
</dbReference>
<feature type="modified residue" description="4-aspartylphosphate" evidence="6">
    <location>
        <position position="710"/>
    </location>
</feature>
<dbReference type="InterPro" id="IPR013656">
    <property type="entry name" value="PAS_4"/>
</dbReference>
<feature type="domain" description="Response regulatory" evidence="8">
    <location>
        <begin position="8"/>
        <end position="125"/>
    </location>
</feature>
<keyword evidence="3 6" id="KW-0597">Phosphoprotein</keyword>
<dbReference type="CDD" id="cd00082">
    <property type="entry name" value="HisKA"/>
    <property type="match status" value="1"/>
</dbReference>
<evidence type="ECO:0000256" key="5">
    <source>
        <dbReference type="ARBA" id="ARBA00022777"/>
    </source>
</evidence>
<keyword evidence="5" id="KW-0418">Kinase</keyword>
<dbReference type="InterPro" id="IPR003594">
    <property type="entry name" value="HATPase_dom"/>
</dbReference>
<dbReference type="PANTHER" id="PTHR43047">
    <property type="entry name" value="TWO-COMPONENT HISTIDINE PROTEIN KINASE"/>
    <property type="match status" value="1"/>
</dbReference>
<evidence type="ECO:0000256" key="3">
    <source>
        <dbReference type="ARBA" id="ARBA00022553"/>
    </source>
</evidence>
<dbReference type="Pfam" id="PF13426">
    <property type="entry name" value="PAS_9"/>
    <property type="match status" value="1"/>
</dbReference>
<dbReference type="Gene3D" id="3.30.565.10">
    <property type="entry name" value="Histidine kinase-like ATPase, C-terminal domain"/>
    <property type="match status" value="1"/>
</dbReference>
<dbReference type="CDD" id="cd16922">
    <property type="entry name" value="HATPase_EvgS-ArcB-TorS-like"/>
    <property type="match status" value="1"/>
</dbReference>
<dbReference type="InterPro" id="IPR036890">
    <property type="entry name" value="HATPase_C_sf"/>
</dbReference>
<dbReference type="CDD" id="cd17546">
    <property type="entry name" value="REC_hyHK_CKI1_RcsC-like"/>
    <property type="match status" value="1"/>
</dbReference>
<dbReference type="SUPFAM" id="SSF47384">
    <property type="entry name" value="Homodimeric domain of signal transducing histidine kinase"/>
    <property type="match status" value="1"/>
</dbReference>
<dbReference type="InterPro" id="IPR005467">
    <property type="entry name" value="His_kinase_dom"/>
</dbReference>
<dbReference type="SMART" id="SM00388">
    <property type="entry name" value="HisKA"/>
    <property type="match status" value="1"/>
</dbReference>
<gene>
    <name evidence="11" type="ORF">Q3M24_00635</name>
</gene>
<feature type="domain" description="PAS" evidence="9">
    <location>
        <begin position="138"/>
        <end position="209"/>
    </location>
</feature>
<feature type="domain" description="PAC" evidence="10">
    <location>
        <begin position="212"/>
        <end position="264"/>
    </location>
</feature>
<evidence type="ECO:0000313" key="11">
    <source>
        <dbReference type="EMBL" id="XCN73301.1"/>
    </source>
</evidence>
<dbReference type="Pfam" id="PF08448">
    <property type="entry name" value="PAS_4"/>
    <property type="match status" value="1"/>
</dbReference>
<dbReference type="InterPro" id="IPR035965">
    <property type="entry name" value="PAS-like_dom_sf"/>
</dbReference>
<dbReference type="SMART" id="SM00091">
    <property type="entry name" value="PAS"/>
    <property type="match status" value="2"/>
</dbReference>
<dbReference type="InterPro" id="IPR001789">
    <property type="entry name" value="Sig_transdc_resp-reg_receiver"/>
</dbReference>